<gene>
    <name evidence="2" type="ORF">KK1_024841</name>
</gene>
<keyword evidence="3" id="KW-1185">Reference proteome</keyword>
<sequence length="93" mass="11051">MPNKSGNKLHLIYLSLLADLERAERYSWGSIYLAHLHREMCKVIYPILSKKMGGCSLLIQSWAWYRMPFIQPRVERDITYLLALRYELTYISL</sequence>
<name>A0A151SEJ7_CAJCA</name>
<dbReference type="Proteomes" id="UP000075243">
    <property type="component" value="Unassembled WGS sequence"/>
</dbReference>
<dbReference type="AlphaFoldDB" id="A0A151SEJ7"/>
<dbReference type="PANTHER" id="PTHR46033:SF8">
    <property type="entry name" value="PROTEIN MAINTENANCE OF MERISTEMS-LIKE"/>
    <property type="match status" value="1"/>
</dbReference>
<organism evidence="2 3">
    <name type="scientific">Cajanus cajan</name>
    <name type="common">Pigeon pea</name>
    <name type="synonym">Cajanus indicus</name>
    <dbReference type="NCBI Taxonomy" id="3821"/>
    <lineage>
        <taxon>Eukaryota</taxon>
        <taxon>Viridiplantae</taxon>
        <taxon>Streptophyta</taxon>
        <taxon>Embryophyta</taxon>
        <taxon>Tracheophyta</taxon>
        <taxon>Spermatophyta</taxon>
        <taxon>Magnoliopsida</taxon>
        <taxon>eudicotyledons</taxon>
        <taxon>Gunneridae</taxon>
        <taxon>Pentapetalae</taxon>
        <taxon>rosids</taxon>
        <taxon>fabids</taxon>
        <taxon>Fabales</taxon>
        <taxon>Fabaceae</taxon>
        <taxon>Papilionoideae</taxon>
        <taxon>50 kb inversion clade</taxon>
        <taxon>NPAAA clade</taxon>
        <taxon>indigoferoid/millettioid clade</taxon>
        <taxon>Phaseoleae</taxon>
        <taxon>Cajanus</taxon>
    </lineage>
</organism>
<dbReference type="InterPro" id="IPR019557">
    <property type="entry name" value="AminoTfrase-like_pln_mobile"/>
</dbReference>
<dbReference type="GO" id="GO:0010073">
    <property type="term" value="P:meristem maintenance"/>
    <property type="evidence" value="ECO:0007669"/>
    <property type="project" value="InterPro"/>
</dbReference>
<proteinExistence type="predicted"/>
<evidence type="ECO:0000259" key="1">
    <source>
        <dbReference type="Pfam" id="PF10536"/>
    </source>
</evidence>
<dbReference type="InterPro" id="IPR044824">
    <property type="entry name" value="MAIN-like"/>
</dbReference>
<dbReference type="EMBL" id="KQ483415">
    <property type="protein sequence ID" value="KYP53215.1"/>
    <property type="molecule type" value="Genomic_DNA"/>
</dbReference>
<dbReference type="Pfam" id="PF10536">
    <property type="entry name" value="PMD"/>
    <property type="match status" value="1"/>
</dbReference>
<reference evidence="2" key="1">
    <citation type="journal article" date="2012" name="Nat. Biotechnol.">
        <title>Draft genome sequence of pigeonpea (Cajanus cajan), an orphan legume crop of resource-poor farmers.</title>
        <authorList>
            <person name="Varshney R.K."/>
            <person name="Chen W."/>
            <person name="Li Y."/>
            <person name="Bharti A.K."/>
            <person name="Saxena R.K."/>
            <person name="Schlueter J.A."/>
            <person name="Donoghue M.T."/>
            <person name="Azam S."/>
            <person name="Fan G."/>
            <person name="Whaley A.M."/>
            <person name="Farmer A.D."/>
            <person name="Sheridan J."/>
            <person name="Iwata A."/>
            <person name="Tuteja R."/>
            <person name="Penmetsa R.V."/>
            <person name="Wu W."/>
            <person name="Upadhyaya H.D."/>
            <person name="Yang S.P."/>
            <person name="Shah T."/>
            <person name="Saxena K.B."/>
            <person name="Michael T."/>
            <person name="McCombie W.R."/>
            <person name="Yang B."/>
            <person name="Zhang G."/>
            <person name="Yang H."/>
            <person name="Wang J."/>
            <person name="Spillane C."/>
            <person name="Cook D.R."/>
            <person name="May G.D."/>
            <person name="Xu X."/>
            <person name="Jackson S.A."/>
        </authorList>
    </citation>
    <scope>NUCLEOTIDE SEQUENCE [LARGE SCALE GENOMIC DNA]</scope>
</reference>
<accession>A0A151SEJ7</accession>
<evidence type="ECO:0000313" key="3">
    <source>
        <dbReference type="Proteomes" id="UP000075243"/>
    </source>
</evidence>
<feature type="domain" description="Aminotransferase-like plant mobile" evidence="1">
    <location>
        <begin position="1"/>
        <end position="75"/>
    </location>
</feature>
<dbReference type="Gramene" id="C.cajan_24167.t">
    <property type="protein sequence ID" value="C.cajan_24167.t.cds1"/>
    <property type="gene ID" value="C.cajan_24167"/>
</dbReference>
<protein>
    <submittedName>
        <fullName evidence="2">Serine/threonine protein phosphatase 7 long form isogeny</fullName>
    </submittedName>
</protein>
<evidence type="ECO:0000313" key="2">
    <source>
        <dbReference type="EMBL" id="KYP53215.1"/>
    </source>
</evidence>
<dbReference type="PANTHER" id="PTHR46033">
    <property type="entry name" value="PROTEIN MAIN-LIKE 2"/>
    <property type="match status" value="1"/>
</dbReference>